<dbReference type="PROSITE" id="PS50109">
    <property type="entry name" value="HIS_KIN"/>
    <property type="match status" value="1"/>
</dbReference>
<keyword evidence="7" id="KW-1185">Reference proteome</keyword>
<name>A0A926NPA4_9SPHI</name>
<keyword evidence="4" id="KW-0418">Kinase</keyword>
<accession>A0A926NPA4</accession>
<dbReference type="EC" id="2.7.13.3" evidence="2"/>
<keyword evidence="3" id="KW-0808">Transferase</keyword>
<dbReference type="SUPFAM" id="SSF55874">
    <property type="entry name" value="ATPase domain of HSP90 chaperone/DNA topoisomerase II/histidine kinase"/>
    <property type="match status" value="1"/>
</dbReference>
<dbReference type="Proteomes" id="UP000619078">
    <property type="component" value="Unassembled WGS sequence"/>
</dbReference>
<comment type="catalytic activity">
    <reaction evidence="1">
        <text>ATP + protein L-histidine = ADP + protein N-phospho-L-histidine.</text>
        <dbReference type="EC" id="2.7.13.3"/>
    </reaction>
</comment>
<dbReference type="InterPro" id="IPR004358">
    <property type="entry name" value="Sig_transdc_His_kin-like_C"/>
</dbReference>
<dbReference type="PANTHER" id="PTHR43047:SF72">
    <property type="entry name" value="OSMOSENSING HISTIDINE PROTEIN KINASE SLN1"/>
    <property type="match status" value="1"/>
</dbReference>
<dbReference type="InterPro" id="IPR003594">
    <property type="entry name" value="HATPase_dom"/>
</dbReference>
<dbReference type="Pfam" id="PF02518">
    <property type="entry name" value="HATPase_c"/>
    <property type="match status" value="1"/>
</dbReference>
<feature type="domain" description="Histidine kinase" evidence="5">
    <location>
        <begin position="1"/>
        <end position="57"/>
    </location>
</feature>
<evidence type="ECO:0000259" key="5">
    <source>
        <dbReference type="PROSITE" id="PS50109"/>
    </source>
</evidence>
<gene>
    <name evidence="6" type="ORF">IDJ76_09950</name>
</gene>
<comment type="caution">
    <text evidence="6">The sequence shown here is derived from an EMBL/GenBank/DDBJ whole genome shotgun (WGS) entry which is preliminary data.</text>
</comment>
<evidence type="ECO:0000313" key="7">
    <source>
        <dbReference type="Proteomes" id="UP000619078"/>
    </source>
</evidence>
<evidence type="ECO:0000256" key="4">
    <source>
        <dbReference type="ARBA" id="ARBA00022777"/>
    </source>
</evidence>
<dbReference type="InterPro" id="IPR036890">
    <property type="entry name" value="HATPase_C_sf"/>
</dbReference>
<dbReference type="GO" id="GO:0000155">
    <property type="term" value="F:phosphorelay sensor kinase activity"/>
    <property type="evidence" value="ECO:0007669"/>
    <property type="project" value="TreeGrafter"/>
</dbReference>
<dbReference type="PRINTS" id="PR00344">
    <property type="entry name" value="BCTRLSENSOR"/>
</dbReference>
<evidence type="ECO:0000256" key="1">
    <source>
        <dbReference type="ARBA" id="ARBA00000085"/>
    </source>
</evidence>
<evidence type="ECO:0000313" key="6">
    <source>
        <dbReference type="EMBL" id="MBD1393421.1"/>
    </source>
</evidence>
<dbReference type="AlphaFoldDB" id="A0A926NPA4"/>
<evidence type="ECO:0000256" key="3">
    <source>
        <dbReference type="ARBA" id="ARBA00022679"/>
    </source>
</evidence>
<evidence type="ECO:0000256" key="2">
    <source>
        <dbReference type="ARBA" id="ARBA00012438"/>
    </source>
</evidence>
<reference evidence="6" key="1">
    <citation type="submission" date="2020-09" db="EMBL/GenBank/DDBJ databases">
        <title>Novel species of Mucilaginibacter isolated from a glacier on the Tibetan Plateau.</title>
        <authorList>
            <person name="Liu Q."/>
            <person name="Xin Y.-H."/>
        </authorList>
    </citation>
    <scope>NUCLEOTIDE SEQUENCE</scope>
    <source>
        <strain evidence="6">ZB1P21</strain>
    </source>
</reference>
<protein>
    <recommendedName>
        <fullName evidence="2">histidine kinase</fullName>
        <ecNumber evidence="2">2.7.13.3</ecNumber>
    </recommendedName>
</protein>
<dbReference type="RefSeq" id="WP_191163145.1">
    <property type="nucleotide sequence ID" value="NZ_JACWMX010000003.1"/>
</dbReference>
<dbReference type="GO" id="GO:0005886">
    <property type="term" value="C:plasma membrane"/>
    <property type="evidence" value="ECO:0007669"/>
    <property type="project" value="TreeGrafter"/>
</dbReference>
<dbReference type="InterPro" id="IPR005467">
    <property type="entry name" value="His_kinase_dom"/>
</dbReference>
<dbReference type="PANTHER" id="PTHR43047">
    <property type="entry name" value="TWO-COMPONENT HISTIDINE PROTEIN KINASE"/>
    <property type="match status" value="1"/>
</dbReference>
<dbReference type="Gene3D" id="3.30.565.10">
    <property type="entry name" value="Histidine kinase-like ATPase, C-terminal domain"/>
    <property type="match status" value="1"/>
</dbReference>
<dbReference type="GO" id="GO:0009927">
    <property type="term" value="F:histidine phosphotransfer kinase activity"/>
    <property type="evidence" value="ECO:0007669"/>
    <property type="project" value="TreeGrafter"/>
</dbReference>
<sequence length="63" mass="6914">MIFEKFSRAHEASQKYAGVGIGLHISSQIVRQHGGDIGVYSGAGNGAKFWFELPLYFNSPNKV</sequence>
<dbReference type="EMBL" id="JACWMX010000003">
    <property type="protein sequence ID" value="MBD1393421.1"/>
    <property type="molecule type" value="Genomic_DNA"/>
</dbReference>
<proteinExistence type="predicted"/>
<organism evidence="6 7">
    <name type="scientific">Mucilaginibacter glaciei</name>
    <dbReference type="NCBI Taxonomy" id="2772109"/>
    <lineage>
        <taxon>Bacteria</taxon>
        <taxon>Pseudomonadati</taxon>
        <taxon>Bacteroidota</taxon>
        <taxon>Sphingobacteriia</taxon>
        <taxon>Sphingobacteriales</taxon>
        <taxon>Sphingobacteriaceae</taxon>
        <taxon>Mucilaginibacter</taxon>
    </lineage>
</organism>